<sequence>MVMDPLSPAGHKARLIVVPKKRLPSQSDRDKGHERFYGFVEATAPREAGGEEGRGGQGGEEEGQGEGQGEGGLLGAKALVARLGGKEYETKTQGTRHQGAARVLAEAAYVIGKGGQRGSTHLAYKLEVPNEPGPAQQLFRVEREGELLVSIKNPENRPPGAPTAGPAPAKYDEQQSKRLKGYAWVGVEDSSMLDVNGAELLLIGAARNDPIGHLGEAGAELMEVYYSDTAEESVDVDKVRSEIEPGAAQKADALPVEPAATGQLV</sequence>
<reference evidence="2 3" key="1">
    <citation type="journal article" date="2013" name="BMC Genomics">
        <title>Reconstruction of the lipid metabolism for the microalga Monoraphidium neglectum from its genome sequence reveals characteristics suitable for biofuel production.</title>
        <authorList>
            <person name="Bogen C."/>
            <person name="Al-Dilaimi A."/>
            <person name="Albersmeier A."/>
            <person name="Wichmann J."/>
            <person name="Grundmann M."/>
            <person name="Rupp O."/>
            <person name="Lauersen K.J."/>
            <person name="Blifernez-Klassen O."/>
            <person name="Kalinowski J."/>
            <person name="Goesmann A."/>
            <person name="Mussgnug J.H."/>
            <person name="Kruse O."/>
        </authorList>
    </citation>
    <scope>NUCLEOTIDE SEQUENCE [LARGE SCALE GENOMIC DNA]</scope>
    <source>
        <strain evidence="2 3">SAG 48.87</strain>
    </source>
</reference>
<dbReference type="PANTHER" id="PTHR34776">
    <property type="entry name" value="F17F16.3 PROTEIN"/>
    <property type="match status" value="1"/>
</dbReference>
<dbReference type="GeneID" id="25727244"/>
<dbReference type="KEGG" id="mng:MNEG_10114"/>
<feature type="region of interest" description="Disordered" evidence="1">
    <location>
        <begin position="1"/>
        <end position="73"/>
    </location>
</feature>
<evidence type="ECO:0000313" key="3">
    <source>
        <dbReference type="Proteomes" id="UP000054498"/>
    </source>
</evidence>
<keyword evidence="3" id="KW-1185">Reference proteome</keyword>
<gene>
    <name evidence="2" type="ORF">MNEG_10114</name>
</gene>
<dbReference type="EMBL" id="KK102403">
    <property type="protein sequence ID" value="KIY97849.1"/>
    <property type="molecule type" value="Genomic_DNA"/>
</dbReference>
<organism evidence="2 3">
    <name type="scientific">Monoraphidium neglectum</name>
    <dbReference type="NCBI Taxonomy" id="145388"/>
    <lineage>
        <taxon>Eukaryota</taxon>
        <taxon>Viridiplantae</taxon>
        <taxon>Chlorophyta</taxon>
        <taxon>core chlorophytes</taxon>
        <taxon>Chlorophyceae</taxon>
        <taxon>CS clade</taxon>
        <taxon>Sphaeropleales</taxon>
        <taxon>Selenastraceae</taxon>
        <taxon>Monoraphidium</taxon>
    </lineage>
</organism>
<feature type="region of interest" description="Disordered" evidence="1">
    <location>
        <begin position="152"/>
        <end position="174"/>
    </location>
</feature>
<protein>
    <submittedName>
        <fullName evidence="2">Uncharacterized protein</fullName>
    </submittedName>
</protein>
<dbReference type="Proteomes" id="UP000054498">
    <property type="component" value="Unassembled WGS sequence"/>
</dbReference>
<feature type="compositionally biased region" description="Basic and acidic residues" evidence="1">
    <location>
        <begin position="27"/>
        <end position="36"/>
    </location>
</feature>
<evidence type="ECO:0000313" key="2">
    <source>
        <dbReference type="EMBL" id="KIY97849.1"/>
    </source>
</evidence>
<evidence type="ECO:0000256" key="1">
    <source>
        <dbReference type="SAM" id="MobiDB-lite"/>
    </source>
</evidence>
<feature type="compositionally biased region" description="Basic residues" evidence="1">
    <location>
        <begin position="11"/>
        <end position="23"/>
    </location>
</feature>
<dbReference type="AlphaFoldDB" id="A0A0D2M2H6"/>
<accession>A0A0D2M2H6</accession>
<dbReference type="STRING" id="145388.A0A0D2M2H6"/>
<proteinExistence type="predicted"/>
<dbReference type="RefSeq" id="XP_013896869.1">
    <property type="nucleotide sequence ID" value="XM_014041415.1"/>
</dbReference>
<name>A0A0D2M2H6_9CHLO</name>
<dbReference type="PANTHER" id="PTHR34776:SF1">
    <property type="entry name" value="F17F16.3 PROTEIN"/>
    <property type="match status" value="1"/>
</dbReference>
<feature type="region of interest" description="Disordered" evidence="1">
    <location>
        <begin position="243"/>
        <end position="265"/>
    </location>
</feature>
<dbReference type="OrthoDB" id="549826at2759"/>